<comment type="catalytic activity">
    <reaction evidence="16">
        <text>L-threonyl-[protein] + ATP = O-phospho-L-threonyl-[protein] + ADP + H(+)</text>
        <dbReference type="Rhea" id="RHEA:46608"/>
        <dbReference type="Rhea" id="RHEA-COMP:11060"/>
        <dbReference type="Rhea" id="RHEA-COMP:11605"/>
        <dbReference type="ChEBI" id="CHEBI:15378"/>
        <dbReference type="ChEBI" id="CHEBI:30013"/>
        <dbReference type="ChEBI" id="CHEBI:30616"/>
        <dbReference type="ChEBI" id="CHEBI:61977"/>
        <dbReference type="ChEBI" id="CHEBI:456216"/>
        <dbReference type="EC" id="2.7.11.1"/>
    </reaction>
</comment>
<dbReference type="InterPro" id="IPR017441">
    <property type="entry name" value="Protein_kinase_ATP_BS"/>
</dbReference>
<keyword evidence="6" id="KW-0808">Transferase</keyword>
<dbReference type="GO" id="GO:0002758">
    <property type="term" value="P:innate immune response-activating signaling pathway"/>
    <property type="evidence" value="ECO:0007669"/>
    <property type="project" value="UniProtKB-ARBA"/>
</dbReference>
<keyword evidence="15" id="KW-0472">Membrane</keyword>
<evidence type="ECO:0000256" key="13">
    <source>
        <dbReference type="ARBA" id="ARBA00022989"/>
    </source>
</evidence>
<dbReference type="Gramene" id="ONIVA11G19090.3">
    <property type="protein sequence ID" value="ONIVA11G19090.3"/>
    <property type="gene ID" value="ONIVA11G19090"/>
</dbReference>
<dbReference type="InterPro" id="IPR036388">
    <property type="entry name" value="WH-like_DNA-bd_sf"/>
</dbReference>
<dbReference type="PANTHER" id="PTHR45707">
    <property type="entry name" value="C2 CALCIUM/LIPID-BINDING PLANT PHOSPHORIBOSYLTRANSFERASE FAMILY PROTEIN"/>
    <property type="match status" value="1"/>
</dbReference>
<dbReference type="FunFam" id="1.10.510.10:FF:001023">
    <property type="entry name" value="Os07g0541700 protein"/>
    <property type="match status" value="1"/>
</dbReference>
<organism evidence="21">
    <name type="scientific">Oryza nivara</name>
    <name type="common">Indian wild rice</name>
    <name type="synonym">Oryza sativa f. spontanea</name>
    <dbReference type="NCBI Taxonomy" id="4536"/>
    <lineage>
        <taxon>Eukaryota</taxon>
        <taxon>Viridiplantae</taxon>
        <taxon>Streptophyta</taxon>
        <taxon>Embryophyta</taxon>
        <taxon>Tracheophyta</taxon>
        <taxon>Spermatophyta</taxon>
        <taxon>Magnoliopsida</taxon>
        <taxon>Liliopsida</taxon>
        <taxon>Poales</taxon>
        <taxon>Poaceae</taxon>
        <taxon>BOP clade</taxon>
        <taxon>Oryzoideae</taxon>
        <taxon>Oryzeae</taxon>
        <taxon>Oryzinae</taxon>
        <taxon>Oryza</taxon>
    </lineage>
</organism>
<proteinExistence type="inferred from homology"/>
<dbReference type="Pfam" id="PF00069">
    <property type="entry name" value="Pkinase"/>
    <property type="match status" value="1"/>
</dbReference>
<dbReference type="Gene3D" id="3.80.10.10">
    <property type="entry name" value="Ribonuclease Inhibitor"/>
    <property type="match status" value="1"/>
</dbReference>
<evidence type="ECO:0000256" key="2">
    <source>
        <dbReference type="ARBA" id="ARBA00008894"/>
    </source>
</evidence>
<dbReference type="InterPro" id="IPR055414">
    <property type="entry name" value="LRR_R13L4/SHOC2-like"/>
</dbReference>
<dbReference type="Gene3D" id="1.10.8.430">
    <property type="entry name" value="Helical domain of apoptotic protease-activating factors"/>
    <property type="match status" value="1"/>
</dbReference>
<keyword evidence="22" id="KW-1185">Reference proteome</keyword>
<evidence type="ECO:0000256" key="19">
    <source>
        <dbReference type="SAM" id="MobiDB-lite"/>
    </source>
</evidence>
<dbReference type="FunFam" id="3.30.200.20:FF:000465">
    <property type="entry name" value="Cysteine-rich receptor-like protein kinase 6"/>
    <property type="match status" value="1"/>
</dbReference>
<dbReference type="InterPro" id="IPR000719">
    <property type="entry name" value="Prot_kinase_dom"/>
</dbReference>
<feature type="compositionally biased region" description="Acidic residues" evidence="19">
    <location>
        <begin position="910"/>
        <end position="919"/>
    </location>
</feature>
<dbReference type="STRING" id="4536.A0A0E0J429"/>
<evidence type="ECO:0000256" key="12">
    <source>
        <dbReference type="ARBA" id="ARBA00022840"/>
    </source>
</evidence>
<dbReference type="Gene3D" id="3.30.200.20">
    <property type="entry name" value="Phosphorylase Kinase, domain 1"/>
    <property type="match status" value="1"/>
</dbReference>
<dbReference type="eggNOG" id="KOG4658">
    <property type="taxonomic scope" value="Eukaryota"/>
</dbReference>
<keyword evidence="11" id="KW-0611">Plant defense</keyword>
<evidence type="ECO:0000256" key="5">
    <source>
        <dbReference type="ARBA" id="ARBA00022614"/>
    </source>
</evidence>
<dbReference type="Gene3D" id="1.10.10.10">
    <property type="entry name" value="Winged helix-like DNA-binding domain superfamily/Winged helix DNA-binding domain"/>
    <property type="match status" value="1"/>
</dbReference>
<evidence type="ECO:0000259" key="20">
    <source>
        <dbReference type="PROSITE" id="PS50011"/>
    </source>
</evidence>
<dbReference type="SMART" id="SM00220">
    <property type="entry name" value="S_TKc"/>
    <property type="match status" value="1"/>
</dbReference>
<dbReference type="Gene3D" id="1.20.5.4130">
    <property type="match status" value="1"/>
</dbReference>
<dbReference type="InterPro" id="IPR002182">
    <property type="entry name" value="NB-ARC"/>
</dbReference>
<feature type="region of interest" description="Disordered" evidence="19">
    <location>
        <begin position="910"/>
        <end position="948"/>
    </location>
</feature>
<dbReference type="PROSITE" id="PS50011">
    <property type="entry name" value="PROTEIN_KINASE_DOM"/>
    <property type="match status" value="1"/>
</dbReference>
<reference evidence="21" key="2">
    <citation type="submission" date="2018-04" db="EMBL/GenBank/DDBJ databases">
        <title>OnivRS2 (Oryza nivara Reference Sequence Version 2).</title>
        <authorList>
            <person name="Zhang J."/>
            <person name="Kudrna D."/>
            <person name="Lee S."/>
            <person name="Talag J."/>
            <person name="Rajasekar S."/>
            <person name="Welchert J."/>
            <person name="Hsing Y.-I."/>
            <person name="Wing R.A."/>
        </authorList>
    </citation>
    <scope>NUCLEOTIDE SEQUENCE [LARGE SCALE GENOMIC DNA]</scope>
    <source>
        <strain evidence="21">SL10</strain>
    </source>
</reference>
<dbReference type="PANTHER" id="PTHR45707:SF56">
    <property type="entry name" value="OS11G0608700 PROTEIN"/>
    <property type="match status" value="1"/>
</dbReference>
<evidence type="ECO:0000256" key="11">
    <source>
        <dbReference type="ARBA" id="ARBA00022821"/>
    </source>
</evidence>
<dbReference type="Gene3D" id="1.10.510.10">
    <property type="entry name" value="Transferase(Phosphotransferase) domain 1"/>
    <property type="match status" value="1"/>
</dbReference>
<dbReference type="Gene3D" id="3.40.50.300">
    <property type="entry name" value="P-loop containing nucleotide triphosphate hydrolases"/>
    <property type="match status" value="1"/>
</dbReference>
<dbReference type="GO" id="GO:0004674">
    <property type="term" value="F:protein serine/threonine kinase activity"/>
    <property type="evidence" value="ECO:0007669"/>
    <property type="project" value="UniProtKB-KW"/>
</dbReference>
<dbReference type="GO" id="GO:0005886">
    <property type="term" value="C:plasma membrane"/>
    <property type="evidence" value="ECO:0007669"/>
    <property type="project" value="UniProtKB-SubCell"/>
</dbReference>
<comment type="similarity">
    <text evidence="2">Belongs to the disease resistance NB-LRR family.</text>
</comment>
<comment type="catalytic activity">
    <reaction evidence="17">
        <text>L-seryl-[protein] + ATP = O-phospho-L-seryl-[protein] + ADP + H(+)</text>
        <dbReference type="Rhea" id="RHEA:17989"/>
        <dbReference type="Rhea" id="RHEA-COMP:9863"/>
        <dbReference type="Rhea" id="RHEA-COMP:11604"/>
        <dbReference type="ChEBI" id="CHEBI:15378"/>
        <dbReference type="ChEBI" id="CHEBI:29999"/>
        <dbReference type="ChEBI" id="CHEBI:30616"/>
        <dbReference type="ChEBI" id="CHEBI:83421"/>
        <dbReference type="ChEBI" id="CHEBI:456216"/>
        <dbReference type="EC" id="2.7.11.1"/>
    </reaction>
</comment>
<accession>A0A0E0J429</accession>
<dbReference type="InterPro" id="IPR008271">
    <property type="entry name" value="Ser/Thr_kinase_AS"/>
</dbReference>
<dbReference type="GO" id="GO:0005524">
    <property type="term" value="F:ATP binding"/>
    <property type="evidence" value="ECO:0007669"/>
    <property type="project" value="UniProtKB-UniRule"/>
</dbReference>
<dbReference type="EnsemblPlants" id="ONIVA11G19090.3">
    <property type="protein sequence ID" value="ONIVA11G19090.3"/>
    <property type="gene ID" value="ONIVA11G19090"/>
</dbReference>
<evidence type="ECO:0000256" key="1">
    <source>
        <dbReference type="ARBA" id="ARBA00004162"/>
    </source>
</evidence>
<dbReference type="Pfam" id="PF23598">
    <property type="entry name" value="LRR_14"/>
    <property type="match status" value="2"/>
</dbReference>
<dbReference type="InterPro" id="IPR041118">
    <property type="entry name" value="Rx_N"/>
</dbReference>
<dbReference type="OMA" id="DIAMACC"/>
<feature type="binding site" evidence="18">
    <location>
        <position position="1031"/>
    </location>
    <ligand>
        <name>ATP</name>
        <dbReference type="ChEBI" id="CHEBI:30616"/>
    </ligand>
</feature>
<evidence type="ECO:0000256" key="16">
    <source>
        <dbReference type="ARBA" id="ARBA00047899"/>
    </source>
</evidence>
<dbReference type="PRINTS" id="PR00364">
    <property type="entry name" value="DISEASERSIST"/>
</dbReference>
<evidence type="ECO:0000256" key="6">
    <source>
        <dbReference type="ARBA" id="ARBA00022679"/>
    </source>
</evidence>
<dbReference type="SUPFAM" id="SSF56112">
    <property type="entry name" value="Protein kinase-like (PK-like)"/>
    <property type="match status" value="1"/>
</dbReference>
<keyword evidence="13" id="KW-1133">Transmembrane helix</keyword>
<dbReference type="SUPFAM" id="SSF52540">
    <property type="entry name" value="P-loop containing nucleoside triphosphate hydrolases"/>
    <property type="match status" value="1"/>
</dbReference>
<protein>
    <recommendedName>
        <fullName evidence="3">non-specific serine/threonine protein kinase</fullName>
        <ecNumber evidence="3">2.7.11.1</ecNumber>
    </recommendedName>
</protein>
<evidence type="ECO:0000256" key="14">
    <source>
        <dbReference type="ARBA" id="ARBA00023054"/>
    </source>
</evidence>
<dbReference type="Pfam" id="PF00931">
    <property type="entry name" value="NB-ARC"/>
    <property type="match status" value="1"/>
</dbReference>
<dbReference type="SUPFAM" id="SSF52058">
    <property type="entry name" value="L domain-like"/>
    <property type="match status" value="1"/>
</dbReference>
<keyword evidence="4" id="KW-0723">Serine/threonine-protein kinase</keyword>
<feature type="compositionally biased region" description="Basic and acidic residues" evidence="19">
    <location>
        <begin position="935"/>
        <end position="946"/>
    </location>
</feature>
<dbReference type="InterPro" id="IPR058922">
    <property type="entry name" value="WHD_DRP"/>
</dbReference>
<dbReference type="Proteomes" id="UP000006591">
    <property type="component" value="Chromosome 11"/>
</dbReference>
<dbReference type="InterPro" id="IPR042197">
    <property type="entry name" value="Apaf_helical"/>
</dbReference>
<evidence type="ECO:0000256" key="17">
    <source>
        <dbReference type="ARBA" id="ARBA00048679"/>
    </source>
</evidence>
<reference evidence="21" key="1">
    <citation type="submission" date="2015-04" db="UniProtKB">
        <authorList>
            <consortium name="EnsemblPlants"/>
        </authorList>
    </citation>
    <scope>IDENTIFICATION</scope>
    <source>
        <strain evidence="21">SL10</strain>
    </source>
</reference>
<evidence type="ECO:0000256" key="4">
    <source>
        <dbReference type="ARBA" id="ARBA00022527"/>
    </source>
</evidence>
<dbReference type="PROSITE" id="PS00107">
    <property type="entry name" value="PROTEIN_KINASE_ATP"/>
    <property type="match status" value="1"/>
</dbReference>
<evidence type="ECO:0000256" key="18">
    <source>
        <dbReference type="PROSITE-ProRule" id="PRU10141"/>
    </source>
</evidence>
<evidence type="ECO:0000256" key="3">
    <source>
        <dbReference type="ARBA" id="ARBA00012513"/>
    </source>
</evidence>
<sequence length="1292" mass="146888">MYTAKAEFLSFSSRDRYCSSRRSLYSSFVSRLSNFRASICGWSFERDGSSFLAIGWRTSSCRTCIYGTQEVIMESLVSASHGAMGSLRAKLQKIQLEDWGPRGVVKDEIEQLRTNLGSTHDDLIKLSEVQDPPNAARYWMKDVRELSYDMDDWIDHFIQLNGDVKNDWIGKISGFKARWEEVKDQYIRYNLVDCVPSSTNIAIGHPSPPSMDPVEEKITVGMEGLMHEIIERLGTDEQRQLVVSIVGVQGVGKTTLAQKIWHKFGGQFEYRAFVQTAKKPDMRGILRNMLTQVNPSQPTDACEVHRLSTVAIPVANCSPEVKPTTILCRYFIIIDDLWAISVWDVLSRGFPDNNSCSRIIITTTVEDIAMACCNYQAEHIFKMEPLSSDLSKKLFLDVVLGSGKECPEQFNSVLDEITGKCGGLPLALISVANIVSSQPETLKHWELVKYFLRNNLGTNPTPEEILKAVLEHCYSSLPHYLKTCLMYLSVYPENYMILKDDLVKQWAAEGFVSAKEGKDVVEVGGNYFDELVNLGLIQHMDLDYNDEMLYVVPHMVLDLITRKSIEDNFVIVINYSQTKVRLSEKVRRLSLHFGSATNATTPTSINLSQVRSLSFVGLFNRMPSIKDFKFLRVAILHTLGDNRSRCFNLTAICALFQLIYLQIRCNVDVKLPHKMDHLTQLETLEINAAVPSDVMRIPSLLYLQPEREKKLHTVNGNTKYLTLGPTASSTVNAYSPPVFLQRLELLPIPRLPQWIQQPQKLSCLKIMVGELHRSDIGVLAGLPALTVLCVYIRQPTAESFIIERGTFPVLKYFEFMCDVILFLEFQEEAMPNLRRLKVGFNAHKGQKYGNMLAGIQHLLNLKEIARKIGAATDADESDKRAAEYAFHCAISKHPCCRNFDVRRVDQVDEDYSPSEIQEWDQDKDSSSEQQWTPKKQPEELENESKDSGIAQVSIQPEIHLSPRLKSGSTSASGNIIQIELHQRSVMLGDVTIQFLENITDHFSEECIVGIGRYGNVYKGVLENGEEIAVKKLNRKLSLDAVQFKNELVNLMNVQHQNTVQLIGYCYETRDQVEERAVCFEYLPRGSLDKYLSDESAGLDWCTRYKIIKGICDGVNYLHNGRQEGIYHLDLKPGNILLDKNYIPKIADFGLSRLLGIPSFDHITEKHIGTDGYTPPEYVETGRISEKFDVFSLGLMIIEIMTGHKKQSKRGEMSSKQFIDVIHENWKKRWQQATPMYTTEELDRLQLQVKICIEMALQCVEPEQLKRPTMLEVVSRLDDMFQNRSLSPVTSIF</sequence>
<keyword evidence="7" id="KW-0812">Transmembrane</keyword>
<evidence type="ECO:0000256" key="15">
    <source>
        <dbReference type="ARBA" id="ARBA00023136"/>
    </source>
</evidence>
<dbReference type="GO" id="GO:0042742">
    <property type="term" value="P:defense response to bacterium"/>
    <property type="evidence" value="ECO:0007669"/>
    <property type="project" value="UniProtKB-ARBA"/>
</dbReference>
<keyword evidence="10" id="KW-0418">Kinase</keyword>
<feature type="domain" description="Protein kinase" evidence="20">
    <location>
        <begin position="1002"/>
        <end position="1280"/>
    </location>
</feature>
<dbReference type="PROSITE" id="PS00108">
    <property type="entry name" value="PROTEIN_KINASE_ST"/>
    <property type="match status" value="1"/>
</dbReference>
<evidence type="ECO:0000313" key="22">
    <source>
        <dbReference type="Proteomes" id="UP000006591"/>
    </source>
</evidence>
<keyword evidence="9 18" id="KW-0547">Nucleotide-binding</keyword>
<dbReference type="InterPro" id="IPR032675">
    <property type="entry name" value="LRR_dom_sf"/>
</dbReference>
<evidence type="ECO:0000256" key="7">
    <source>
        <dbReference type="ARBA" id="ARBA00022692"/>
    </source>
</evidence>
<dbReference type="Pfam" id="PF23559">
    <property type="entry name" value="WHD_DRP"/>
    <property type="match status" value="1"/>
</dbReference>
<keyword evidence="12 18" id="KW-0067">ATP-binding</keyword>
<comment type="subcellular location">
    <subcellularLocation>
        <location evidence="1">Cell membrane</location>
        <topology evidence="1">Single-pass membrane protein</topology>
    </subcellularLocation>
</comment>
<evidence type="ECO:0000256" key="9">
    <source>
        <dbReference type="ARBA" id="ARBA00022741"/>
    </source>
</evidence>
<keyword evidence="8" id="KW-0677">Repeat</keyword>
<keyword evidence="5" id="KW-0433">Leucine-rich repeat</keyword>
<evidence type="ECO:0000256" key="10">
    <source>
        <dbReference type="ARBA" id="ARBA00022777"/>
    </source>
</evidence>
<dbReference type="GO" id="GO:0043531">
    <property type="term" value="F:ADP binding"/>
    <property type="evidence" value="ECO:0007669"/>
    <property type="project" value="InterPro"/>
</dbReference>
<evidence type="ECO:0000256" key="8">
    <source>
        <dbReference type="ARBA" id="ARBA00022737"/>
    </source>
</evidence>
<dbReference type="InterPro" id="IPR011009">
    <property type="entry name" value="Kinase-like_dom_sf"/>
</dbReference>
<dbReference type="EC" id="2.7.11.1" evidence="3"/>
<evidence type="ECO:0000313" key="21">
    <source>
        <dbReference type="EnsemblPlants" id="ONIVA11G19090.3"/>
    </source>
</evidence>
<dbReference type="Pfam" id="PF18052">
    <property type="entry name" value="Rx_N"/>
    <property type="match status" value="1"/>
</dbReference>
<dbReference type="InterPro" id="IPR027417">
    <property type="entry name" value="P-loop_NTPase"/>
</dbReference>
<dbReference type="GO" id="GO:0009626">
    <property type="term" value="P:plant-type hypersensitive response"/>
    <property type="evidence" value="ECO:0007669"/>
    <property type="project" value="UniProtKB-ARBA"/>
</dbReference>
<dbReference type="FunFam" id="1.10.10.10:FF:000322">
    <property type="entry name" value="Probable disease resistance protein At1g63360"/>
    <property type="match status" value="1"/>
</dbReference>
<name>A0A0E0J429_ORYNI</name>
<keyword evidence="14" id="KW-0175">Coiled coil</keyword>